<comment type="cofactor">
    <cofactor evidence="1 9">
        <name>Mg(2+)</name>
        <dbReference type="ChEBI" id="CHEBI:18420"/>
    </cofactor>
</comment>
<evidence type="ECO:0000256" key="3">
    <source>
        <dbReference type="ARBA" id="ARBA00022722"/>
    </source>
</evidence>
<dbReference type="EC" id="3.1.-.-" evidence="9"/>
<keyword evidence="5 9" id="KW-0255">Endonuclease</keyword>
<dbReference type="InterPro" id="IPR019199">
    <property type="entry name" value="Virulence_VapD/CRISPR_Cas2"/>
</dbReference>
<keyword evidence="8 9" id="KW-0051">Antiviral defense</keyword>
<evidence type="ECO:0000256" key="1">
    <source>
        <dbReference type="ARBA" id="ARBA00001946"/>
    </source>
</evidence>
<keyword evidence="4 9" id="KW-0479">Metal-binding</keyword>
<dbReference type="RefSeq" id="WP_386820031.1">
    <property type="nucleotide sequence ID" value="NZ_JBHUIT010000012.1"/>
</dbReference>
<evidence type="ECO:0000256" key="7">
    <source>
        <dbReference type="ARBA" id="ARBA00022842"/>
    </source>
</evidence>
<evidence type="ECO:0000313" key="10">
    <source>
        <dbReference type="EMBL" id="MFD2256741.1"/>
    </source>
</evidence>
<organism evidence="10 11">
    <name type="scientific">Luteolibacter algae</name>
    <dbReference type="NCBI Taxonomy" id="454151"/>
    <lineage>
        <taxon>Bacteria</taxon>
        <taxon>Pseudomonadati</taxon>
        <taxon>Verrucomicrobiota</taxon>
        <taxon>Verrucomicrobiia</taxon>
        <taxon>Verrucomicrobiales</taxon>
        <taxon>Verrucomicrobiaceae</taxon>
        <taxon>Luteolibacter</taxon>
    </lineage>
</organism>
<keyword evidence="6 9" id="KW-0378">Hydrolase</keyword>
<keyword evidence="11" id="KW-1185">Reference proteome</keyword>
<dbReference type="Gene3D" id="3.30.70.240">
    <property type="match status" value="1"/>
</dbReference>
<comment type="subunit">
    <text evidence="9">Homodimer, forms a heterotetramer with a Cas1 homodimer.</text>
</comment>
<feature type="binding site" evidence="9">
    <location>
        <position position="16"/>
    </location>
    <ligand>
        <name>Mg(2+)</name>
        <dbReference type="ChEBI" id="CHEBI:18420"/>
        <note>catalytic</note>
    </ligand>
</feature>
<comment type="function">
    <text evidence="9">CRISPR (clustered regularly interspaced short palindromic repeat), is an adaptive immune system that provides protection against mobile genetic elements (viruses, transposable elements and conjugative plasmids). CRISPR clusters contain sequences complementary to antecedent mobile elements and target invading nucleic acids. CRISPR clusters are transcribed and processed into CRISPR RNA (crRNA). Functions as a ssRNA-specific endoribonuclease. Involved in the integration of spacer DNA into the CRISPR cassette.</text>
</comment>
<dbReference type="SUPFAM" id="SSF143430">
    <property type="entry name" value="TTP0101/SSO1404-like"/>
    <property type="match status" value="1"/>
</dbReference>
<sequence length="111" mass="13113">MDPNHYKMGWLMVAFDLPVKTKDERKRATDFRKFLLDDGFQMIQFSVYARPCVTFARQETHLRRVRLAVPDEGSVRAIYITKAQWEKAFIIHGKPAREVSAEEIPEQIMLW</sequence>
<keyword evidence="7 9" id="KW-0460">Magnesium</keyword>
<evidence type="ECO:0000256" key="4">
    <source>
        <dbReference type="ARBA" id="ARBA00022723"/>
    </source>
</evidence>
<dbReference type="EMBL" id="JBHUIT010000012">
    <property type="protein sequence ID" value="MFD2256741.1"/>
    <property type="molecule type" value="Genomic_DNA"/>
</dbReference>
<evidence type="ECO:0000256" key="5">
    <source>
        <dbReference type="ARBA" id="ARBA00022759"/>
    </source>
</evidence>
<keyword evidence="3 9" id="KW-0540">Nuclease</keyword>
<evidence type="ECO:0000256" key="8">
    <source>
        <dbReference type="ARBA" id="ARBA00023118"/>
    </source>
</evidence>
<proteinExistence type="inferred from homology"/>
<comment type="caution">
    <text evidence="10">The sequence shown here is derived from an EMBL/GenBank/DDBJ whole genome shotgun (WGS) entry which is preliminary data.</text>
</comment>
<dbReference type="InterPro" id="IPR021127">
    <property type="entry name" value="CRISPR_associated_Cas2"/>
</dbReference>
<dbReference type="HAMAP" id="MF_01471">
    <property type="entry name" value="Cas2"/>
    <property type="match status" value="1"/>
</dbReference>
<evidence type="ECO:0000256" key="6">
    <source>
        <dbReference type="ARBA" id="ARBA00022801"/>
    </source>
</evidence>
<accession>A0ABW5D9I9</accession>
<dbReference type="GO" id="GO:0004519">
    <property type="term" value="F:endonuclease activity"/>
    <property type="evidence" value="ECO:0007669"/>
    <property type="project" value="UniProtKB-KW"/>
</dbReference>
<name>A0ABW5D9I9_9BACT</name>
<dbReference type="Pfam" id="PF09827">
    <property type="entry name" value="CRISPR_Cas2"/>
    <property type="match status" value="1"/>
</dbReference>
<comment type="similarity">
    <text evidence="2 9">Belongs to the CRISPR-associated endoribonuclease Cas2 protein family.</text>
</comment>
<gene>
    <name evidence="9 10" type="primary">cas2</name>
    <name evidence="10" type="ORF">ACFSSA_08640</name>
</gene>
<evidence type="ECO:0000313" key="11">
    <source>
        <dbReference type="Proteomes" id="UP001597375"/>
    </source>
</evidence>
<evidence type="ECO:0000256" key="2">
    <source>
        <dbReference type="ARBA" id="ARBA00009959"/>
    </source>
</evidence>
<dbReference type="Proteomes" id="UP001597375">
    <property type="component" value="Unassembled WGS sequence"/>
</dbReference>
<evidence type="ECO:0000256" key="9">
    <source>
        <dbReference type="HAMAP-Rule" id="MF_01471"/>
    </source>
</evidence>
<protein>
    <recommendedName>
        <fullName evidence="9">CRISPR-associated endoribonuclease Cas2</fullName>
        <ecNumber evidence="9">3.1.-.-</ecNumber>
    </recommendedName>
</protein>
<reference evidence="11" key="1">
    <citation type="journal article" date="2019" name="Int. J. Syst. Evol. Microbiol.">
        <title>The Global Catalogue of Microorganisms (GCM) 10K type strain sequencing project: providing services to taxonomists for standard genome sequencing and annotation.</title>
        <authorList>
            <consortium name="The Broad Institute Genomics Platform"/>
            <consortium name="The Broad Institute Genome Sequencing Center for Infectious Disease"/>
            <person name="Wu L."/>
            <person name="Ma J."/>
        </authorList>
    </citation>
    <scope>NUCLEOTIDE SEQUENCE [LARGE SCALE GENOMIC DNA]</scope>
    <source>
        <strain evidence="11">CGMCC 4.7106</strain>
    </source>
</reference>
<dbReference type="NCBIfam" id="TIGR01573">
    <property type="entry name" value="cas2"/>
    <property type="match status" value="1"/>
</dbReference>